<dbReference type="Pfam" id="PF00072">
    <property type="entry name" value="Response_reg"/>
    <property type="match status" value="1"/>
</dbReference>
<evidence type="ECO:0000256" key="5">
    <source>
        <dbReference type="ARBA" id="ARBA00022777"/>
    </source>
</evidence>
<proteinExistence type="predicted"/>
<evidence type="ECO:0000313" key="11">
    <source>
        <dbReference type="EMBL" id="RVT86094.1"/>
    </source>
</evidence>
<accession>A0A3S2WRE3</accession>
<dbReference type="InterPro" id="IPR036890">
    <property type="entry name" value="HATPase_C_sf"/>
</dbReference>
<dbReference type="SUPFAM" id="SSF47384">
    <property type="entry name" value="Homodimeric domain of signal transducing histidine kinase"/>
    <property type="match status" value="1"/>
</dbReference>
<keyword evidence="12" id="KW-1185">Reference proteome</keyword>
<keyword evidence="3 6" id="KW-0597">Phosphoprotein</keyword>
<dbReference type="PROSITE" id="PS50110">
    <property type="entry name" value="RESPONSE_REGULATORY"/>
    <property type="match status" value="1"/>
</dbReference>
<dbReference type="RefSeq" id="WP_127682592.1">
    <property type="nucleotide sequence ID" value="NZ_SACM01000002.1"/>
</dbReference>
<dbReference type="PANTHER" id="PTHR43047">
    <property type="entry name" value="TWO-COMPONENT HISTIDINE PROTEIN KINASE"/>
    <property type="match status" value="1"/>
</dbReference>
<keyword evidence="7" id="KW-1133">Transmembrane helix</keyword>
<dbReference type="SMART" id="SM00448">
    <property type="entry name" value="REC"/>
    <property type="match status" value="1"/>
</dbReference>
<dbReference type="InterPro" id="IPR005467">
    <property type="entry name" value="His_kinase_dom"/>
</dbReference>
<dbReference type="GO" id="GO:0005886">
    <property type="term" value="C:plasma membrane"/>
    <property type="evidence" value="ECO:0007669"/>
    <property type="project" value="TreeGrafter"/>
</dbReference>
<dbReference type="CDD" id="cd00156">
    <property type="entry name" value="REC"/>
    <property type="match status" value="1"/>
</dbReference>
<protein>
    <recommendedName>
        <fullName evidence="2">histidine kinase</fullName>
        <ecNumber evidence="2">2.7.13.3</ecNumber>
    </recommendedName>
</protein>
<dbReference type="Gene3D" id="3.40.50.2300">
    <property type="match status" value="1"/>
</dbReference>
<comment type="catalytic activity">
    <reaction evidence="1">
        <text>ATP + protein L-histidine = ADP + protein N-phospho-L-histidine.</text>
        <dbReference type="EC" id="2.7.13.3"/>
    </reaction>
</comment>
<evidence type="ECO:0000256" key="4">
    <source>
        <dbReference type="ARBA" id="ARBA00022679"/>
    </source>
</evidence>
<dbReference type="AlphaFoldDB" id="A0A3S2WRE3"/>
<dbReference type="EC" id="2.7.13.3" evidence="2"/>
<evidence type="ECO:0000259" key="10">
    <source>
        <dbReference type="PROSITE" id="PS50206"/>
    </source>
</evidence>
<feature type="modified residue" description="4-aspartylphosphate" evidence="6">
    <location>
        <position position="515"/>
    </location>
</feature>
<organism evidence="11 12">
    <name type="scientific">Inhella crocodyli</name>
    <dbReference type="NCBI Taxonomy" id="2499851"/>
    <lineage>
        <taxon>Bacteria</taxon>
        <taxon>Pseudomonadati</taxon>
        <taxon>Pseudomonadota</taxon>
        <taxon>Betaproteobacteria</taxon>
        <taxon>Burkholderiales</taxon>
        <taxon>Sphaerotilaceae</taxon>
        <taxon>Inhella</taxon>
    </lineage>
</organism>
<dbReference type="SMART" id="SM00387">
    <property type="entry name" value="HATPase_c"/>
    <property type="match status" value="1"/>
</dbReference>
<dbReference type="CDD" id="cd16922">
    <property type="entry name" value="HATPase_EvgS-ArcB-TorS-like"/>
    <property type="match status" value="1"/>
</dbReference>
<dbReference type="Pfam" id="PF00512">
    <property type="entry name" value="HisKA"/>
    <property type="match status" value="1"/>
</dbReference>
<dbReference type="SUPFAM" id="SSF55874">
    <property type="entry name" value="ATPase domain of HSP90 chaperone/DNA topoisomerase II/histidine kinase"/>
    <property type="match status" value="1"/>
</dbReference>
<evidence type="ECO:0000256" key="3">
    <source>
        <dbReference type="ARBA" id="ARBA00022553"/>
    </source>
</evidence>
<dbReference type="InterPro" id="IPR036097">
    <property type="entry name" value="HisK_dim/P_sf"/>
</dbReference>
<dbReference type="SMART" id="SM00388">
    <property type="entry name" value="HisKA"/>
    <property type="match status" value="1"/>
</dbReference>
<keyword evidence="7" id="KW-0812">Transmembrane</keyword>
<evidence type="ECO:0000313" key="12">
    <source>
        <dbReference type="Proteomes" id="UP000288587"/>
    </source>
</evidence>
<dbReference type="PRINTS" id="PR00344">
    <property type="entry name" value="BCTRLSENSOR"/>
</dbReference>
<dbReference type="OrthoDB" id="6114847at2"/>
<dbReference type="GO" id="GO:0009927">
    <property type="term" value="F:histidine phosphotransfer kinase activity"/>
    <property type="evidence" value="ECO:0007669"/>
    <property type="project" value="TreeGrafter"/>
</dbReference>
<gene>
    <name evidence="11" type="ORF">EOD73_08615</name>
</gene>
<reference evidence="11 12" key="1">
    <citation type="submission" date="2019-01" db="EMBL/GenBank/DDBJ databases">
        <authorList>
            <person name="Chen W.-M."/>
        </authorList>
    </citation>
    <scope>NUCLEOTIDE SEQUENCE [LARGE SCALE GENOMIC DNA]</scope>
    <source>
        <strain evidence="11 12">CCP-18</strain>
    </source>
</reference>
<dbReference type="InterPro" id="IPR001763">
    <property type="entry name" value="Rhodanese-like_dom"/>
</dbReference>
<evidence type="ECO:0000256" key="6">
    <source>
        <dbReference type="PROSITE-ProRule" id="PRU00169"/>
    </source>
</evidence>
<keyword evidence="4" id="KW-0808">Transferase</keyword>
<feature type="transmembrane region" description="Helical" evidence="7">
    <location>
        <begin position="157"/>
        <end position="180"/>
    </location>
</feature>
<name>A0A3S2WRE3_9BURK</name>
<dbReference type="InterPro" id="IPR004358">
    <property type="entry name" value="Sig_transdc_His_kin-like_C"/>
</dbReference>
<feature type="transmembrane region" description="Helical" evidence="7">
    <location>
        <begin position="90"/>
        <end position="110"/>
    </location>
</feature>
<dbReference type="InterPro" id="IPR011006">
    <property type="entry name" value="CheY-like_superfamily"/>
</dbReference>
<dbReference type="InterPro" id="IPR001789">
    <property type="entry name" value="Sig_transdc_resp-reg_receiver"/>
</dbReference>
<dbReference type="InterPro" id="IPR003594">
    <property type="entry name" value="HATPase_dom"/>
</dbReference>
<feature type="domain" description="Rhodanese" evidence="10">
    <location>
        <begin position="137"/>
        <end position="176"/>
    </location>
</feature>
<dbReference type="GO" id="GO:0000155">
    <property type="term" value="F:phosphorelay sensor kinase activity"/>
    <property type="evidence" value="ECO:0007669"/>
    <property type="project" value="InterPro"/>
</dbReference>
<evidence type="ECO:0000259" key="9">
    <source>
        <dbReference type="PROSITE" id="PS50110"/>
    </source>
</evidence>
<dbReference type="FunFam" id="3.30.565.10:FF:000049">
    <property type="entry name" value="Two-component sensor histidine kinase"/>
    <property type="match status" value="1"/>
</dbReference>
<evidence type="ECO:0000256" key="7">
    <source>
        <dbReference type="SAM" id="Phobius"/>
    </source>
</evidence>
<feature type="transmembrane region" description="Helical" evidence="7">
    <location>
        <begin position="117"/>
        <end position="137"/>
    </location>
</feature>
<sequence>MSASATQHAAAEAQQLRAERVRQGLEQARRVRLPHTVAELVVAWVTIALGHGEVLWIYLPYMALVVHGRGSLLEWMHEDKRFSDAEVMRVMSLSPMLIAAGYVGLALVLFQEPLQPLHYLFSMVITGAAAGAVAPAAGDVRGYVAYASVRGIGHASAWLMAGGFGAWLPAVLVLVLLASLTNYVRDQGRAQLALLRTNVRLSEAHAAAERANEARTRFFAAASHDLRQPLTALAYNVATIEALAKLREDAQLGRVGQGLRRSLGESQMLLNSLLEISQLDAGAVEVAREPFDLAELVTGVTQGLRPLAQERGLTLWAELPPQPCWARGDAAQLRRVLSNLVGNAIKFTPQGEVRLELSTRGQDAWIAVRDTGPGIPRELQERVFEEFFQVGNPARDRQQGLGLGLAIVNRLAHLMDVPLTLESEPGQGCCFRLKLPLAPTPEISARAASPSGLMPLDGPSAPRLQVLLVDDEAPIREALGLYLEALGWTLHAAADGDSALALWAAAQRVDAVVLDFRLGGGATGLDVLLRLRAAGCQAPAWLITGDTAPERIHAAKEAGLPVFYKPVEGRELVGAILAKVNAAASG</sequence>
<feature type="domain" description="Response regulatory" evidence="9">
    <location>
        <begin position="465"/>
        <end position="580"/>
    </location>
</feature>
<dbReference type="Gene3D" id="3.30.565.10">
    <property type="entry name" value="Histidine kinase-like ATPase, C-terminal domain"/>
    <property type="match status" value="1"/>
</dbReference>
<dbReference type="PANTHER" id="PTHR43047:SF72">
    <property type="entry name" value="OSMOSENSING HISTIDINE PROTEIN KINASE SLN1"/>
    <property type="match status" value="1"/>
</dbReference>
<dbReference type="EMBL" id="SACM01000002">
    <property type="protein sequence ID" value="RVT86094.1"/>
    <property type="molecule type" value="Genomic_DNA"/>
</dbReference>
<dbReference type="CDD" id="cd00082">
    <property type="entry name" value="HisKA"/>
    <property type="match status" value="1"/>
</dbReference>
<dbReference type="InterPro" id="IPR003661">
    <property type="entry name" value="HisK_dim/P_dom"/>
</dbReference>
<keyword evidence="7" id="KW-0472">Membrane</keyword>
<dbReference type="Gene3D" id="1.10.287.130">
    <property type="match status" value="1"/>
</dbReference>
<dbReference type="Pfam" id="PF02518">
    <property type="entry name" value="HATPase_c"/>
    <property type="match status" value="1"/>
</dbReference>
<dbReference type="PROSITE" id="PS50109">
    <property type="entry name" value="HIS_KIN"/>
    <property type="match status" value="1"/>
</dbReference>
<evidence type="ECO:0000256" key="1">
    <source>
        <dbReference type="ARBA" id="ARBA00000085"/>
    </source>
</evidence>
<dbReference type="PROSITE" id="PS50206">
    <property type="entry name" value="RHODANESE_3"/>
    <property type="match status" value="1"/>
</dbReference>
<evidence type="ECO:0000259" key="8">
    <source>
        <dbReference type="PROSITE" id="PS50109"/>
    </source>
</evidence>
<dbReference type="SUPFAM" id="SSF52172">
    <property type="entry name" value="CheY-like"/>
    <property type="match status" value="1"/>
</dbReference>
<feature type="transmembrane region" description="Helical" evidence="7">
    <location>
        <begin position="37"/>
        <end position="59"/>
    </location>
</feature>
<keyword evidence="5" id="KW-0418">Kinase</keyword>
<feature type="domain" description="Histidine kinase" evidence="8">
    <location>
        <begin position="221"/>
        <end position="439"/>
    </location>
</feature>
<evidence type="ECO:0000256" key="2">
    <source>
        <dbReference type="ARBA" id="ARBA00012438"/>
    </source>
</evidence>
<dbReference type="Proteomes" id="UP000288587">
    <property type="component" value="Unassembled WGS sequence"/>
</dbReference>
<comment type="caution">
    <text evidence="11">The sequence shown here is derived from an EMBL/GenBank/DDBJ whole genome shotgun (WGS) entry which is preliminary data.</text>
</comment>